<accession>A0A1M6CHU6</accession>
<evidence type="ECO:0000256" key="1">
    <source>
        <dbReference type="PROSITE-ProRule" id="PRU00278"/>
    </source>
</evidence>
<dbReference type="RefSeq" id="WP_073148770.1">
    <property type="nucleotide sequence ID" value="NZ_FQYY01000003.1"/>
</dbReference>
<proteinExistence type="predicted"/>
<evidence type="ECO:0000259" key="2">
    <source>
        <dbReference type="PROSITE" id="PS50198"/>
    </source>
</evidence>
<dbReference type="InterPro" id="IPR027304">
    <property type="entry name" value="Trigger_fact/SurA_dom_sf"/>
</dbReference>
<dbReference type="PROSITE" id="PS01096">
    <property type="entry name" value="PPIC_PPIASE_1"/>
    <property type="match status" value="1"/>
</dbReference>
<dbReference type="Gene3D" id="3.10.50.40">
    <property type="match status" value="2"/>
</dbReference>
<gene>
    <name evidence="3" type="ORF">SAMN04488096_1033</name>
</gene>
<feature type="domain" description="PpiC" evidence="2">
    <location>
        <begin position="328"/>
        <end position="437"/>
    </location>
</feature>
<sequence>MAVLNKIRQRSFFLIIIIALALFSFVLADLFKSGGFTGAKNQNTIATINGEDVDRETFARKVENFQRNRRNVTSTQAVNEVWDLTLQESLLEEQIEKTGIKVGDEQFNNMLKQVYAGNPNFTNEAGLFDVAVLEEYVANLKVTSPQAYEQWKLMEKQIELQAKNQIYYNMIRAGVGATLVEGEQAYLMQNESVDLKFVLVPYTSVDNVEVSKEEIKEYVNKHKSRFEQEANTAIKYVYFEEKPSLEDDNAAKEEITEIIAQFNEAENNESFVAQNSDMPYDGTFKFKSALPSTNADQIFNLNEGENFGPYKENDFWKYTKVTGVKQIADSVKLRRILVSYQGSAIDQGNYTKTKEQAKALADSLLIAVNADTAKFDELAPEFSDDVSSKDKGGDLGWNRYTNARLTPEVKDFAYNNEKGDVELIENQIGFHIVMIEEANNFQKAVQLATIAKEIVASETTSSNLYTETTSFEMKSKDADFDAIAKEGNYDVKTVNNIKAMQENINSALGNQRSIVQWTFNEDTKVGATKRFDLNSGYVVVKLVSRKGKGVQSAEDASPVVTPILRAEKQAEIIKKKIAGKSMADVASSENVSIQSASAVSLSNPTLPGATSEPEVVGAAFSLEPGKVTDPIAGKKGVYLVELVKKNEVTPLNSYRTFAERESKSRSANALNRVNEALKSSAEIEDNRADFY</sequence>
<protein>
    <submittedName>
        <fullName evidence="3">Peptidylprolyl isomerase</fullName>
    </submittedName>
</protein>
<dbReference type="Pfam" id="PF13623">
    <property type="entry name" value="SurA_N_2"/>
    <property type="match status" value="1"/>
</dbReference>
<dbReference type="PROSITE" id="PS50198">
    <property type="entry name" value="PPIC_PPIASE_2"/>
    <property type="match status" value="1"/>
</dbReference>
<dbReference type="PANTHER" id="PTHR47245">
    <property type="entry name" value="PEPTIDYLPROLYL ISOMERASE"/>
    <property type="match status" value="1"/>
</dbReference>
<dbReference type="InterPro" id="IPR000297">
    <property type="entry name" value="PPIase_PpiC"/>
</dbReference>
<dbReference type="InterPro" id="IPR046357">
    <property type="entry name" value="PPIase_dom_sf"/>
</dbReference>
<keyword evidence="1" id="KW-0697">Rotamase</keyword>
<dbReference type="PANTHER" id="PTHR47245:SF2">
    <property type="entry name" value="PEPTIDYL-PROLYL CIS-TRANS ISOMERASE HP_0175-RELATED"/>
    <property type="match status" value="1"/>
</dbReference>
<dbReference type="Pfam" id="PF13616">
    <property type="entry name" value="Rotamase_3"/>
    <property type="match status" value="1"/>
</dbReference>
<dbReference type="InterPro" id="IPR050245">
    <property type="entry name" value="PrsA_foldase"/>
</dbReference>
<dbReference type="Proteomes" id="UP000184225">
    <property type="component" value="Unassembled WGS sequence"/>
</dbReference>
<dbReference type="OrthoDB" id="9812372at2"/>
<dbReference type="Pfam" id="PF13145">
    <property type="entry name" value="Rotamase_2"/>
    <property type="match status" value="1"/>
</dbReference>
<dbReference type="STRING" id="579105.SAMN04488096_1033"/>
<keyword evidence="4" id="KW-1185">Reference proteome</keyword>
<dbReference type="SUPFAM" id="SSF54534">
    <property type="entry name" value="FKBP-like"/>
    <property type="match status" value="1"/>
</dbReference>
<evidence type="ECO:0000313" key="3">
    <source>
        <dbReference type="EMBL" id="SHI60569.1"/>
    </source>
</evidence>
<dbReference type="AlphaFoldDB" id="A0A1M6CHU6"/>
<dbReference type="GO" id="GO:0003755">
    <property type="term" value="F:peptidyl-prolyl cis-trans isomerase activity"/>
    <property type="evidence" value="ECO:0007669"/>
    <property type="project" value="UniProtKB-KW"/>
</dbReference>
<name>A0A1M6CHU6_9FLAO</name>
<evidence type="ECO:0000313" key="4">
    <source>
        <dbReference type="Proteomes" id="UP000184225"/>
    </source>
</evidence>
<dbReference type="InterPro" id="IPR023058">
    <property type="entry name" value="PPIase_PpiC_CS"/>
</dbReference>
<organism evidence="3 4">
    <name type="scientific">Mesonia phycicola</name>
    <dbReference type="NCBI Taxonomy" id="579105"/>
    <lineage>
        <taxon>Bacteria</taxon>
        <taxon>Pseudomonadati</taxon>
        <taxon>Bacteroidota</taxon>
        <taxon>Flavobacteriia</taxon>
        <taxon>Flavobacteriales</taxon>
        <taxon>Flavobacteriaceae</taxon>
        <taxon>Mesonia</taxon>
    </lineage>
</organism>
<reference evidence="3 4" key="1">
    <citation type="submission" date="2016-11" db="EMBL/GenBank/DDBJ databases">
        <authorList>
            <person name="Jaros S."/>
            <person name="Januszkiewicz K."/>
            <person name="Wedrychowicz H."/>
        </authorList>
    </citation>
    <scope>NUCLEOTIDE SEQUENCE [LARGE SCALE GENOMIC DNA]</scope>
    <source>
        <strain evidence="3 4">DSM 21425</strain>
    </source>
</reference>
<keyword evidence="1 3" id="KW-0413">Isomerase</keyword>
<dbReference type="EMBL" id="FQYY01000003">
    <property type="protein sequence ID" value="SHI60569.1"/>
    <property type="molecule type" value="Genomic_DNA"/>
</dbReference>
<dbReference type="SUPFAM" id="SSF109998">
    <property type="entry name" value="Triger factor/SurA peptide-binding domain-like"/>
    <property type="match status" value="1"/>
</dbReference>